<accession>A0A1J7G4R0</accession>
<organism evidence="1 2">
    <name type="scientific">Lupinus angustifolius</name>
    <name type="common">Narrow-leaved blue lupine</name>
    <dbReference type="NCBI Taxonomy" id="3871"/>
    <lineage>
        <taxon>Eukaryota</taxon>
        <taxon>Viridiplantae</taxon>
        <taxon>Streptophyta</taxon>
        <taxon>Embryophyta</taxon>
        <taxon>Tracheophyta</taxon>
        <taxon>Spermatophyta</taxon>
        <taxon>Magnoliopsida</taxon>
        <taxon>eudicotyledons</taxon>
        <taxon>Gunneridae</taxon>
        <taxon>Pentapetalae</taxon>
        <taxon>rosids</taxon>
        <taxon>fabids</taxon>
        <taxon>Fabales</taxon>
        <taxon>Fabaceae</taxon>
        <taxon>Papilionoideae</taxon>
        <taxon>50 kb inversion clade</taxon>
        <taxon>genistoids sensu lato</taxon>
        <taxon>core genistoids</taxon>
        <taxon>Genisteae</taxon>
        <taxon>Lupinus</taxon>
    </lineage>
</organism>
<name>A0A1J7G4R0_LUPAN</name>
<dbReference type="PANTHER" id="PTHR46476:SF13">
    <property type="entry name" value="2, PUTATIVE, EXPRESSED-RELATED"/>
    <property type="match status" value="1"/>
</dbReference>
<evidence type="ECO:0000313" key="1">
    <source>
        <dbReference type="EMBL" id="OIV95477.1"/>
    </source>
</evidence>
<keyword evidence="2" id="KW-1185">Reference proteome</keyword>
<dbReference type="InterPro" id="IPR000677">
    <property type="entry name" value="Chitinase-like"/>
</dbReference>
<protein>
    <recommendedName>
        <fullName evidence="3">GH18 domain-containing protein</fullName>
    </recommendedName>
</protein>
<dbReference type="AlphaFoldDB" id="A0A1J7G4R0"/>
<reference evidence="1 2" key="1">
    <citation type="journal article" date="2017" name="Plant Biotechnol. J.">
        <title>A comprehensive draft genome sequence for lupin (Lupinus angustifolius), an emerging health food: insights into plant-microbe interactions and legume evolution.</title>
        <authorList>
            <person name="Hane J.K."/>
            <person name="Ming Y."/>
            <person name="Kamphuis L.G."/>
            <person name="Nelson M.N."/>
            <person name="Garg G."/>
            <person name="Atkins C.A."/>
            <person name="Bayer P.E."/>
            <person name="Bravo A."/>
            <person name="Bringans S."/>
            <person name="Cannon S."/>
            <person name="Edwards D."/>
            <person name="Foley R."/>
            <person name="Gao L.L."/>
            <person name="Harrison M.J."/>
            <person name="Huang W."/>
            <person name="Hurgobin B."/>
            <person name="Li S."/>
            <person name="Liu C.W."/>
            <person name="McGrath A."/>
            <person name="Morahan G."/>
            <person name="Murray J."/>
            <person name="Weller J."/>
            <person name="Jian J."/>
            <person name="Singh K.B."/>
        </authorList>
    </citation>
    <scope>NUCLEOTIDE SEQUENCE [LARGE SCALE GENOMIC DNA]</scope>
    <source>
        <strain evidence="2">cv. Tanjil</strain>
        <tissue evidence="1">Whole plant</tissue>
    </source>
</reference>
<dbReference type="InterPro" id="IPR017853">
    <property type="entry name" value="GH"/>
</dbReference>
<proteinExistence type="predicted"/>
<dbReference type="Gene3D" id="3.20.20.80">
    <property type="entry name" value="Glycosidases"/>
    <property type="match status" value="2"/>
</dbReference>
<dbReference type="PANTHER" id="PTHR46476">
    <property type="entry name" value="CHITINASE 2-LIKE"/>
    <property type="match status" value="1"/>
</dbReference>
<dbReference type="EMBL" id="CM007376">
    <property type="protein sequence ID" value="OIV95477.1"/>
    <property type="molecule type" value="Genomic_DNA"/>
</dbReference>
<dbReference type="Gramene" id="OIV95477">
    <property type="protein sequence ID" value="OIV95477"/>
    <property type="gene ID" value="TanjilG_23920"/>
</dbReference>
<dbReference type="STRING" id="3871.A0A1J7G4R0"/>
<evidence type="ECO:0000313" key="2">
    <source>
        <dbReference type="Proteomes" id="UP000188354"/>
    </source>
</evidence>
<gene>
    <name evidence="1" type="ORF">TanjilG_23920</name>
</gene>
<sequence>MSTSENARVQPNIFREYIGFKKVLTEFPDIINQSVYDFHYILAFATEVYDETTKKGTGTFNPNWDTSSFDINSITYLKSKNPYVKVIISIGGHGSEFPFDPTDVTIKWIDEAKNSLKRFSTDPSDEEYISEKVFFDGIQNLLKRKLLPGISVRDADSSKFTQTHQTPFHVEKLAQELIVKYNSWF</sequence>
<dbReference type="Proteomes" id="UP000188354">
    <property type="component" value="Chromosome LG16"/>
</dbReference>
<dbReference type="PRINTS" id="PR00551">
    <property type="entry name" value="2SGLOBULIN"/>
</dbReference>
<evidence type="ECO:0008006" key="3">
    <source>
        <dbReference type="Google" id="ProtNLM"/>
    </source>
</evidence>
<dbReference type="SUPFAM" id="SSF51445">
    <property type="entry name" value="(Trans)glycosidases"/>
    <property type="match status" value="1"/>
</dbReference>